<reference evidence="2 3" key="1">
    <citation type="submission" date="2016-07" db="EMBL/GenBank/DDBJ databases">
        <title>Draft genome sequence of Methyloligella halotolerans C2T (VKM B-2706T=CCUG 61687T=DSM 25045T), a halotolerant polyhydroxybutyrate accumulating methylotroph.</title>
        <authorList>
            <person name="Vasilenko O.V."/>
            <person name="Doronina N.V."/>
            <person name="Poroshina M.N."/>
            <person name="Tarlachkov S.V."/>
            <person name="Trotsenko Y.A."/>
        </authorList>
    </citation>
    <scope>NUCLEOTIDE SEQUENCE [LARGE SCALE GENOMIC DNA]</scope>
    <source>
        <strain evidence="2 3">VKM B-2706</strain>
    </source>
</reference>
<accession>A0A1E2S076</accession>
<gene>
    <name evidence="2" type="ORF">A7A08_01060</name>
</gene>
<keyword evidence="1" id="KW-1133">Transmembrane helix</keyword>
<feature type="transmembrane region" description="Helical" evidence="1">
    <location>
        <begin position="36"/>
        <end position="58"/>
    </location>
</feature>
<proteinExistence type="predicted"/>
<protein>
    <submittedName>
        <fullName evidence="2">Uncharacterized protein</fullName>
    </submittedName>
</protein>
<comment type="caution">
    <text evidence="2">The sequence shown here is derived from an EMBL/GenBank/DDBJ whole genome shotgun (WGS) entry which is preliminary data.</text>
</comment>
<dbReference type="AlphaFoldDB" id="A0A1E2S076"/>
<name>A0A1E2S076_9HYPH</name>
<keyword evidence="3" id="KW-1185">Reference proteome</keyword>
<dbReference type="OrthoDB" id="7949282at2"/>
<feature type="transmembrane region" description="Helical" evidence="1">
    <location>
        <begin position="98"/>
        <end position="123"/>
    </location>
</feature>
<evidence type="ECO:0000256" key="1">
    <source>
        <dbReference type="SAM" id="Phobius"/>
    </source>
</evidence>
<keyword evidence="1" id="KW-0812">Transmembrane</keyword>
<dbReference type="Proteomes" id="UP000095087">
    <property type="component" value="Unassembled WGS sequence"/>
</dbReference>
<keyword evidence="1" id="KW-0472">Membrane</keyword>
<sequence length="126" mass="13992">MFEWLVAACVVGVLLANIPAAIQQFRNDREGAIKTYKLIGLYLLYMAIGVGMFVGFFASEGTKGPRVYLALGVMLAWIFYGILILTRHVPRYREIPGWVARFSIADILLIALMLGCLLAYPLVPPV</sequence>
<dbReference type="STRING" id="1177755.A7A08_01060"/>
<organism evidence="2 3">
    <name type="scientific">Methyloligella halotolerans</name>
    <dbReference type="NCBI Taxonomy" id="1177755"/>
    <lineage>
        <taxon>Bacteria</taxon>
        <taxon>Pseudomonadati</taxon>
        <taxon>Pseudomonadota</taxon>
        <taxon>Alphaproteobacteria</taxon>
        <taxon>Hyphomicrobiales</taxon>
        <taxon>Hyphomicrobiaceae</taxon>
        <taxon>Methyloligella</taxon>
    </lineage>
</organism>
<dbReference type="RefSeq" id="WP_069094442.1">
    <property type="nucleotide sequence ID" value="NZ_MASI01000002.1"/>
</dbReference>
<dbReference type="EMBL" id="MASI01000002">
    <property type="protein sequence ID" value="ODA67893.1"/>
    <property type="molecule type" value="Genomic_DNA"/>
</dbReference>
<evidence type="ECO:0000313" key="2">
    <source>
        <dbReference type="EMBL" id="ODA67893.1"/>
    </source>
</evidence>
<evidence type="ECO:0000313" key="3">
    <source>
        <dbReference type="Proteomes" id="UP000095087"/>
    </source>
</evidence>
<feature type="transmembrane region" description="Helical" evidence="1">
    <location>
        <begin position="67"/>
        <end position="86"/>
    </location>
</feature>